<keyword evidence="5" id="KW-1185">Reference proteome</keyword>
<dbReference type="SMART" id="SM00020">
    <property type="entry name" value="Tryp_SPc"/>
    <property type="match status" value="1"/>
</dbReference>
<evidence type="ECO:0000256" key="2">
    <source>
        <dbReference type="SAM" id="SignalP"/>
    </source>
</evidence>
<dbReference type="Gene3D" id="2.40.128.340">
    <property type="match status" value="3"/>
</dbReference>
<evidence type="ECO:0000313" key="4">
    <source>
        <dbReference type="EMBL" id="MBW5481000.1"/>
    </source>
</evidence>
<feature type="chain" id="PRO_5046032856" evidence="2">
    <location>
        <begin position="34"/>
        <end position="602"/>
    </location>
</feature>
<organism evidence="4 5">
    <name type="scientific">Streptomyces bambusae</name>
    <dbReference type="NCBI Taxonomy" id="1550616"/>
    <lineage>
        <taxon>Bacteria</taxon>
        <taxon>Bacillati</taxon>
        <taxon>Actinomycetota</taxon>
        <taxon>Actinomycetes</taxon>
        <taxon>Kitasatosporales</taxon>
        <taxon>Streptomycetaceae</taxon>
        <taxon>Streptomyces</taxon>
    </lineage>
</organism>
<dbReference type="Pfam" id="PF00089">
    <property type="entry name" value="Trypsin"/>
    <property type="match status" value="1"/>
</dbReference>
<protein>
    <submittedName>
        <fullName evidence="4">Trypsin-like serine protease</fullName>
    </submittedName>
</protein>
<feature type="signal peptide" evidence="2">
    <location>
        <begin position="1"/>
        <end position="33"/>
    </location>
</feature>
<dbReference type="InterPro" id="IPR001254">
    <property type="entry name" value="Trypsin_dom"/>
</dbReference>
<gene>
    <name evidence="4" type="ORF">GPJ59_03610</name>
</gene>
<dbReference type="SUPFAM" id="SSF69318">
    <property type="entry name" value="Integrin alpha N-terminal domain"/>
    <property type="match status" value="1"/>
</dbReference>
<feature type="domain" description="Peptidase S1" evidence="3">
    <location>
        <begin position="26"/>
        <end position="245"/>
    </location>
</feature>
<dbReference type="EMBL" id="WTFF01000011">
    <property type="protein sequence ID" value="MBW5481000.1"/>
    <property type="molecule type" value="Genomic_DNA"/>
</dbReference>
<dbReference type="PROSITE" id="PS50240">
    <property type="entry name" value="TRYPSIN_DOM"/>
    <property type="match status" value="1"/>
</dbReference>
<dbReference type="InterPro" id="IPR001314">
    <property type="entry name" value="Peptidase_S1A"/>
</dbReference>
<dbReference type="Proteomes" id="UP000812013">
    <property type="component" value="Unassembled WGS sequence"/>
</dbReference>
<sequence length="602" mass="62679">MFSNRPRQARIAGLLATATAVAAGLVSAGPAQALTGPEATPGQLASVAKLNIGDEANSRACTAILIDASWLATAASCFAATPGQQVPAGKPALKATATLSNGQAVEITDLQPRTDRDLVLARLATPVSAIATVKAATTAPAAGADLTAAGFGRTKSEWVPDKLHTGVFTTGTADATTLTITGKGTDVLCKGDTGGPLLNAAGELVGINSRSWQGGCLGAPATETRTGAISARVDDLDEWVRSTVRMSAARDLNGDGRSDAAMVYHHSNGTIGFYSSFADTAGGFGEFTAGYTVPASGGWDRNSMKLISGDFNGDRRSDLGMMYRHTNGTITMHTGLADGAGRIQAFTQSYSVPANAGWDWNAIELHSGDLNGDGRSDAAMVYYHSNGTIGFYSSFADTAGGFGEFTAGYTVPASGGWDRNSMKLISGDFNGDRRSDLGMMYHHSNGTITMHTGLADNAGRIQAFTQSYSVPANAGWDWNAIELHSGDLNGDGRSDAAMVYYHSNGTIGFHSSFADTAGGFGEFTAGYTVPASGGWIRNSMKLISGDFNGDRRSDLGMMYRHTNGTVTMHTGLADDAGHIQAFTQSYSTPANAGWDWNAIELP</sequence>
<dbReference type="RefSeq" id="WP_219664878.1">
    <property type="nucleotide sequence ID" value="NZ_WTFF01000011.1"/>
</dbReference>
<dbReference type="PRINTS" id="PR00722">
    <property type="entry name" value="CHYMOTRYPSIN"/>
</dbReference>
<name>A0ABS6YZT7_9ACTN</name>
<dbReference type="PANTHER" id="PTHR24250">
    <property type="entry name" value="CHYMOTRYPSIN-RELATED"/>
    <property type="match status" value="1"/>
</dbReference>
<reference evidence="4 5" key="1">
    <citation type="submission" date="2019-12" db="EMBL/GenBank/DDBJ databases">
        <title>Genome sequence of Streptomyces bambusae.</title>
        <authorList>
            <person name="Bansal K."/>
            <person name="Choksket S."/>
            <person name="Korpole S."/>
            <person name="Patil P.B."/>
        </authorList>
    </citation>
    <scope>NUCLEOTIDE SEQUENCE [LARGE SCALE GENOMIC DNA]</scope>
    <source>
        <strain evidence="4 5">SK60</strain>
    </source>
</reference>
<proteinExistence type="predicted"/>
<dbReference type="Gene3D" id="2.40.10.10">
    <property type="entry name" value="Trypsin-like serine proteases"/>
    <property type="match status" value="1"/>
</dbReference>
<comment type="caution">
    <text evidence="4">The sequence shown here is derived from an EMBL/GenBank/DDBJ whole genome shotgun (WGS) entry which is preliminary data.</text>
</comment>
<evidence type="ECO:0000256" key="1">
    <source>
        <dbReference type="ARBA" id="ARBA00023157"/>
    </source>
</evidence>
<dbReference type="SUPFAM" id="SSF50494">
    <property type="entry name" value="Trypsin-like serine proteases"/>
    <property type="match status" value="1"/>
</dbReference>
<accession>A0ABS6YZT7</accession>
<keyword evidence="1" id="KW-1015">Disulfide bond</keyword>
<evidence type="ECO:0000313" key="5">
    <source>
        <dbReference type="Proteomes" id="UP000812013"/>
    </source>
</evidence>
<keyword evidence="2" id="KW-0732">Signal</keyword>
<dbReference type="InterPro" id="IPR043504">
    <property type="entry name" value="Peptidase_S1_PA_chymotrypsin"/>
</dbReference>
<dbReference type="InterPro" id="IPR028994">
    <property type="entry name" value="Integrin_alpha_N"/>
</dbReference>
<evidence type="ECO:0000259" key="3">
    <source>
        <dbReference type="PROSITE" id="PS50240"/>
    </source>
</evidence>
<dbReference type="InterPro" id="IPR009003">
    <property type="entry name" value="Peptidase_S1_PA"/>
</dbReference>